<dbReference type="InterPro" id="IPR001610">
    <property type="entry name" value="PAC"/>
</dbReference>
<dbReference type="InterPro" id="IPR011006">
    <property type="entry name" value="CheY-like_superfamily"/>
</dbReference>
<dbReference type="Pfam" id="PF13426">
    <property type="entry name" value="PAS_9"/>
    <property type="match status" value="1"/>
</dbReference>
<evidence type="ECO:0000256" key="1">
    <source>
        <dbReference type="ARBA" id="ARBA00000085"/>
    </source>
</evidence>
<dbReference type="SUPFAM" id="SSF47226">
    <property type="entry name" value="Histidine-containing phosphotransfer domain, HPT domain"/>
    <property type="match status" value="1"/>
</dbReference>
<reference evidence="25" key="1">
    <citation type="journal article" date="2024" name="Syst. Appl. Microbiol.">
        <title>First single-strain enrichments of Electrothrix cable bacteria, description of E. aestuarii sp. nov. and E. rattekaaiensis sp. nov., and proposal of a cable bacteria taxonomy following the rules of the SeqCode.</title>
        <authorList>
            <person name="Plum-Jensen L.E."/>
            <person name="Schramm A."/>
            <person name="Marshall I.P.G."/>
        </authorList>
    </citation>
    <scope>NUCLEOTIDE SEQUENCE</scope>
    <source>
        <strain evidence="25">Rat1</strain>
    </source>
</reference>
<dbReference type="GO" id="GO:0006355">
    <property type="term" value="P:regulation of DNA-templated transcription"/>
    <property type="evidence" value="ECO:0007669"/>
    <property type="project" value="InterPro"/>
</dbReference>
<evidence type="ECO:0000256" key="13">
    <source>
        <dbReference type="ARBA" id="ARBA00023136"/>
    </source>
</evidence>
<keyword evidence="6" id="KW-0808">Transferase</keyword>
<feature type="domain" description="HAMP" evidence="23">
    <location>
        <begin position="332"/>
        <end position="384"/>
    </location>
</feature>
<comment type="subcellular location">
    <subcellularLocation>
        <location evidence="2">Cell membrane</location>
        <topology evidence="2">Multi-pass membrane protein</topology>
    </subcellularLocation>
</comment>
<dbReference type="SUPFAM" id="SSF158472">
    <property type="entry name" value="HAMP domain-like"/>
    <property type="match status" value="1"/>
</dbReference>
<dbReference type="InterPro" id="IPR003660">
    <property type="entry name" value="HAMP_dom"/>
</dbReference>
<dbReference type="CDD" id="cd00082">
    <property type="entry name" value="HisKA"/>
    <property type="match status" value="1"/>
</dbReference>
<dbReference type="SMART" id="SM00448">
    <property type="entry name" value="REC"/>
    <property type="match status" value="1"/>
</dbReference>
<dbReference type="PROSITE" id="PS50109">
    <property type="entry name" value="HIS_KIN"/>
    <property type="match status" value="1"/>
</dbReference>
<dbReference type="Gene3D" id="3.30.450.20">
    <property type="entry name" value="PAS domain"/>
    <property type="match status" value="3"/>
</dbReference>
<dbReference type="InterPro" id="IPR036641">
    <property type="entry name" value="HPT_dom_sf"/>
</dbReference>
<dbReference type="EMBL" id="CP159373">
    <property type="protein sequence ID" value="XCN73894.1"/>
    <property type="molecule type" value="Genomic_DNA"/>
</dbReference>
<feature type="transmembrane region" description="Helical" evidence="18">
    <location>
        <begin position="27"/>
        <end position="51"/>
    </location>
</feature>
<dbReference type="InterPro" id="IPR001789">
    <property type="entry name" value="Sig_transdc_resp-reg_receiver"/>
</dbReference>
<evidence type="ECO:0000256" key="17">
    <source>
        <dbReference type="PROSITE-ProRule" id="PRU00169"/>
    </source>
</evidence>
<evidence type="ECO:0000256" key="14">
    <source>
        <dbReference type="ARBA" id="ARBA00064003"/>
    </source>
</evidence>
<dbReference type="GO" id="GO:0000155">
    <property type="term" value="F:phosphorelay sensor kinase activity"/>
    <property type="evidence" value="ECO:0007669"/>
    <property type="project" value="InterPro"/>
</dbReference>
<dbReference type="EC" id="2.7.13.3" evidence="3"/>
<dbReference type="PANTHER" id="PTHR45339">
    <property type="entry name" value="HYBRID SIGNAL TRANSDUCTION HISTIDINE KINASE J"/>
    <property type="match status" value="1"/>
</dbReference>
<dbReference type="InterPro" id="IPR000014">
    <property type="entry name" value="PAS"/>
</dbReference>
<dbReference type="Gene3D" id="1.10.287.130">
    <property type="match status" value="1"/>
</dbReference>
<evidence type="ECO:0000259" key="20">
    <source>
        <dbReference type="PROSITE" id="PS50110"/>
    </source>
</evidence>
<dbReference type="GO" id="GO:0005524">
    <property type="term" value="F:ATP binding"/>
    <property type="evidence" value="ECO:0007669"/>
    <property type="project" value="UniProtKB-KW"/>
</dbReference>
<keyword evidence="4" id="KW-1003">Cell membrane</keyword>
<dbReference type="NCBIfam" id="TIGR00229">
    <property type="entry name" value="sensory_box"/>
    <property type="match status" value="2"/>
</dbReference>
<dbReference type="InterPro" id="IPR036097">
    <property type="entry name" value="HisK_dim/P_sf"/>
</dbReference>
<keyword evidence="12" id="KW-0902">Two-component regulatory system</keyword>
<dbReference type="Gene3D" id="1.20.120.160">
    <property type="entry name" value="HPT domain"/>
    <property type="match status" value="1"/>
</dbReference>
<sequence>MSLLLLYYGPITPMQSESVPFYRRLRFSMMLTVLVLVTLISGTSILISYYVTGQKIERDVTTEFFNTESVANTCFELFKRQLSFVSQGVADELALRQMQDRDGQQPLDELFRSLVGKKNVDALFLARPNGPVITSSAKDLALAALLSRHQTVQGQMATGQSFSTIVQVASGPGTEQMEKKRFYMVAAVPLRSLSSSQGFFVVSCDLMDSSFLLRFPIYSHMDITLVSENTVIATTLSPQYLHQAGDTYPYLKSSILLPGAIELIHESSFFKEKMYVKIKYIPGMENSTSNFIVFSHPSRLVLATKKEFGQHFIIILFVGLCCSIMLIFFITGSVLNPIKELKQLVHKISEGDLSNRIESNVTNEFTPLINQFNNMLNLIQRKDEELWDIVEAKTTELRQRNVFIDNLLRSSQVMGIVATDMNLVVTYFNPVAEKLFGFKAEEVIGQKVTEFHPQIKNREDQFNSLIDNALRKGSHTFTVGTSNFPYDTTGELTIEGGGERKDQRIIEVYLSPIKAKSEQGREIASGLMLMAQDITAARRMDERLHSALAELKVILDNTMLGLILVQDERVIRVNTTFESMFGYSFDEIVEMPWSDFRSAIFAGKEAECWDGSGRMFSMVKKTEPGMKEQQPFWSKVRQVSIDSDRHKESKRELYLFEDMSSQNEMFEKIQRLSQAVEQSSNSVVITSTDGIIEYVNRTFVTTTGYHAYEIIGQSLEILAPSQAEADVYKKMWLAVRAGEEWTGELVNKKKDGVRYEENVVASPIRNEENEITHIIVTKENITDLKKARQQADSANKAKSEFLANMSHEIRTPMNSIIGMTELLLDTELYPEQKGYVENVNSSASVLLSLINDILDFSKIEAGKLELDYRPFKPRDLAEEVVGTLKILAEQKGIDLRLDIIQDDDCYPLGDSLRIRQVLLNLLGNAIKFTHQGNVTLEVSIRSTHANYCSASFTISDTGIGISQDQQENIFANFTQADSSITRDFGGTGLGLAISNRLLQMMGSEIYLKSTLGVGSVFSFNLLLEEAKHPVRDTEQQQEMIGSSIRSLDILLVEDNPANQRLAVIILEKQDQKVTVANNGLEALSYLSRQHFDLIFMDMQMPVMDGLTSTRYIRQVEQGVAIDLPELDAVSDQLHDRLVGGHVYIVAVTANAMYEDRKQCLEAGMDEYLSKPYKKYSLLKVLYNFDEKHAAQLSSQPEKEEEKTVAVLWDDVLQHLMKHFELETEDAETVLVTYAESLAQGLIDLRKHMENGEGTEGGRQAHAMKGGLLNLGLNQLAESAFTLEKELPQGIETKHFDLLEKLAESLKGLTTTT</sequence>
<dbReference type="SUPFAM" id="SSF55785">
    <property type="entry name" value="PYP-like sensor domain (PAS domain)"/>
    <property type="match status" value="3"/>
</dbReference>
<dbReference type="InterPro" id="IPR036890">
    <property type="entry name" value="HATPase_C_sf"/>
</dbReference>
<evidence type="ECO:0000256" key="18">
    <source>
        <dbReference type="SAM" id="Phobius"/>
    </source>
</evidence>
<feature type="domain" description="PAS" evidence="21">
    <location>
        <begin position="400"/>
        <end position="473"/>
    </location>
</feature>
<dbReference type="SMART" id="SM00091">
    <property type="entry name" value="PAS"/>
    <property type="match status" value="3"/>
</dbReference>
<evidence type="ECO:0000256" key="11">
    <source>
        <dbReference type="ARBA" id="ARBA00022989"/>
    </source>
</evidence>
<organism evidence="25">
    <name type="scientific">Candidatus Electrothrix aestuarii</name>
    <dbReference type="NCBI Taxonomy" id="3062594"/>
    <lineage>
        <taxon>Bacteria</taxon>
        <taxon>Pseudomonadati</taxon>
        <taxon>Thermodesulfobacteriota</taxon>
        <taxon>Desulfobulbia</taxon>
        <taxon>Desulfobulbales</taxon>
        <taxon>Desulfobulbaceae</taxon>
        <taxon>Candidatus Electrothrix</taxon>
    </lineage>
</organism>
<comment type="catalytic activity">
    <reaction evidence="1">
        <text>ATP + protein L-histidine = ADP + protein N-phospho-L-histidine.</text>
        <dbReference type="EC" id="2.7.13.3"/>
    </reaction>
</comment>
<accession>A0AAU8LYE1</accession>
<keyword evidence="10" id="KW-0067">ATP-binding</keyword>
<keyword evidence="11 18" id="KW-1133">Transmembrane helix</keyword>
<dbReference type="SMART" id="SM00304">
    <property type="entry name" value="HAMP"/>
    <property type="match status" value="1"/>
</dbReference>
<keyword evidence="5 17" id="KW-0597">Phosphoprotein</keyword>
<keyword evidence="13 18" id="KW-0472">Membrane</keyword>
<evidence type="ECO:0000256" key="12">
    <source>
        <dbReference type="ARBA" id="ARBA00023012"/>
    </source>
</evidence>
<dbReference type="Pfam" id="PF00512">
    <property type="entry name" value="HisKA"/>
    <property type="match status" value="1"/>
</dbReference>
<dbReference type="Gene3D" id="3.40.50.2300">
    <property type="match status" value="1"/>
</dbReference>
<keyword evidence="7 18" id="KW-0812">Transmembrane</keyword>
<feature type="modified residue" description="Phosphohistidine" evidence="16">
    <location>
        <position position="1261"/>
    </location>
</feature>
<dbReference type="FunFam" id="3.30.565.10:FF:000010">
    <property type="entry name" value="Sensor histidine kinase RcsC"/>
    <property type="match status" value="1"/>
</dbReference>
<dbReference type="InterPro" id="IPR003594">
    <property type="entry name" value="HATPase_dom"/>
</dbReference>
<evidence type="ECO:0000256" key="4">
    <source>
        <dbReference type="ARBA" id="ARBA00022475"/>
    </source>
</evidence>
<evidence type="ECO:0000256" key="10">
    <source>
        <dbReference type="ARBA" id="ARBA00022840"/>
    </source>
</evidence>
<dbReference type="FunFam" id="1.10.287.130:FF:000002">
    <property type="entry name" value="Two-component osmosensing histidine kinase"/>
    <property type="match status" value="1"/>
</dbReference>
<dbReference type="InterPro" id="IPR003661">
    <property type="entry name" value="HisK_dim/P_dom"/>
</dbReference>
<evidence type="ECO:0000256" key="3">
    <source>
        <dbReference type="ARBA" id="ARBA00012438"/>
    </source>
</evidence>
<comment type="subunit">
    <text evidence="14">At low DSF concentrations, interacts with RpfF.</text>
</comment>
<dbReference type="Gene3D" id="3.30.565.10">
    <property type="entry name" value="Histidine kinase-like ATPase, C-terminal domain"/>
    <property type="match status" value="1"/>
</dbReference>
<evidence type="ECO:0000256" key="8">
    <source>
        <dbReference type="ARBA" id="ARBA00022741"/>
    </source>
</evidence>
<dbReference type="Pfam" id="PF00989">
    <property type="entry name" value="PAS"/>
    <property type="match status" value="1"/>
</dbReference>
<dbReference type="InterPro" id="IPR035965">
    <property type="entry name" value="PAS-like_dom_sf"/>
</dbReference>
<dbReference type="KEGG" id="eaj:Q3M24_03820"/>
<evidence type="ECO:0000256" key="9">
    <source>
        <dbReference type="ARBA" id="ARBA00022777"/>
    </source>
</evidence>
<reference evidence="25" key="2">
    <citation type="submission" date="2024-06" db="EMBL/GenBank/DDBJ databases">
        <authorList>
            <person name="Plum-Jensen L.E."/>
            <person name="Schramm A."/>
            <person name="Marshall I.P.G."/>
        </authorList>
    </citation>
    <scope>NUCLEOTIDE SEQUENCE</scope>
    <source>
        <strain evidence="25">Rat1</strain>
    </source>
</reference>
<keyword evidence="9" id="KW-0418">Kinase</keyword>
<dbReference type="Pfam" id="PF02518">
    <property type="entry name" value="HATPase_c"/>
    <property type="match status" value="1"/>
</dbReference>
<dbReference type="SUPFAM" id="SSF52172">
    <property type="entry name" value="CheY-like"/>
    <property type="match status" value="1"/>
</dbReference>
<feature type="domain" description="HPt" evidence="24">
    <location>
        <begin position="1222"/>
        <end position="1312"/>
    </location>
</feature>
<dbReference type="Gene3D" id="6.10.340.10">
    <property type="match status" value="1"/>
</dbReference>
<feature type="modified residue" description="4-aspartylphosphate" evidence="17">
    <location>
        <position position="1097"/>
    </location>
</feature>
<dbReference type="Pfam" id="PF13188">
    <property type="entry name" value="PAS_8"/>
    <property type="match status" value="1"/>
</dbReference>
<gene>
    <name evidence="25" type="ORF">Q3M24_03820</name>
</gene>
<dbReference type="InterPro" id="IPR013767">
    <property type="entry name" value="PAS_fold"/>
</dbReference>
<dbReference type="InterPro" id="IPR005467">
    <property type="entry name" value="His_kinase_dom"/>
</dbReference>
<evidence type="ECO:0000256" key="15">
    <source>
        <dbReference type="ARBA" id="ARBA00068150"/>
    </source>
</evidence>
<evidence type="ECO:0000256" key="5">
    <source>
        <dbReference type="ARBA" id="ARBA00022553"/>
    </source>
</evidence>
<dbReference type="InterPro" id="IPR008207">
    <property type="entry name" value="Sig_transdc_His_kin_Hpt_dom"/>
</dbReference>
<dbReference type="SUPFAM" id="SSF47384">
    <property type="entry name" value="Homodimeric domain of signal transducing histidine kinase"/>
    <property type="match status" value="1"/>
</dbReference>
<dbReference type="CDD" id="cd06225">
    <property type="entry name" value="HAMP"/>
    <property type="match status" value="1"/>
</dbReference>
<proteinExistence type="predicted"/>
<dbReference type="SUPFAM" id="SSF55874">
    <property type="entry name" value="ATPase domain of HSP90 chaperone/DNA topoisomerase II/histidine kinase"/>
    <property type="match status" value="1"/>
</dbReference>
<evidence type="ECO:0000256" key="6">
    <source>
        <dbReference type="ARBA" id="ARBA00022679"/>
    </source>
</evidence>
<dbReference type="PANTHER" id="PTHR45339:SF1">
    <property type="entry name" value="HYBRID SIGNAL TRANSDUCTION HISTIDINE KINASE J"/>
    <property type="match status" value="1"/>
</dbReference>
<feature type="transmembrane region" description="Helical" evidence="18">
    <location>
        <begin position="312"/>
        <end position="335"/>
    </location>
</feature>
<evidence type="ECO:0000259" key="19">
    <source>
        <dbReference type="PROSITE" id="PS50109"/>
    </source>
</evidence>
<dbReference type="PROSITE" id="PS50113">
    <property type="entry name" value="PAC"/>
    <property type="match status" value="1"/>
</dbReference>
<dbReference type="CDD" id="cd00130">
    <property type="entry name" value="PAS"/>
    <property type="match status" value="2"/>
</dbReference>
<dbReference type="InterPro" id="IPR004358">
    <property type="entry name" value="Sig_transdc_His_kin-like_C"/>
</dbReference>
<keyword evidence="8" id="KW-0547">Nucleotide-binding</keyword>
<dbReference type="InterPro" id="IPR000700">
    <property type="entry name" value="PAS-assoc_C"/>
</dbReference>
<feature type="domain" description="PAS" evidence="21">
    <location>
        <begin position="668"/>
        <end position="724"/>
    </location>
</feature>
<evidence type="ECO:0000256" key="16">
    <source>
        <dbReference type="PROSITE-ProRule" id="PRU00110"/>
    </source>
</evidence>
<dbReference type="GO" id="GO:0005886">
    <property type="term" value="C:plasma membrane"/>
    <property type="evidence" value="ECO:0007669"/>
    <property type="project" value="UniProtKB-SubCell"/>
</dbReference>
<dbReference type="SMART" id="SM00086">
    <property type="entry name" value="PAC"/>
    <property type="match status" value="2"/>
</dbReference>
<dbReference type="SMART" id="SM00387">
    <property type="entry name" value="HATPase_c"/>
    <property type="match status" value="1"/>
</dbReference>
<evidence type="ECO:0000259" key="24">
    <source>
        <dbReference type="PROSITE" id="PS50894"/>
    </source>
</evidence>
<feature type="domain" description="Histidine kinase" evidence="19">
    <location>
        <begin position="804"/>
        <end position="1025"/>
    </location>
</feature>
<dbReference type="PROSITE" id="PS50112">
    <property type="entry name" value="PAS"/>
    <property type="match status" value="2"/>
</dbReference>
<dbReference type="SMART" id="SM00388">
    <property type="entry name" value="HisKA"/>
    <property type="match status" value="1"/>
</dbReference>
<dbReference type="PROSITE" id="PS50885">
    <property type="entry name" value="HAMP"/>
    <property type="match status" value="1"/>
</dbReference>
<feature type="domain" description="PAC" evidence="22">
    <location>
        <begin position="739"/>
        <end position="793"/>
    </location>
</feature>
<evidence type="ECO:0000256" key="7">
    <source>
        <dbReference type="ARBA" id="ARBA00022692"/>
    </source>
</evidence>
<protein>
    <recommendedName>
        <fullName evidence="15">Sensory/regulatory protein RpfC</fullName>
        <ecNumber evidence="3">2.7.13.3</ecNumber>
    </recommendedName>
</protein>
<evidence type="ECO:0000259" key="22">
    <source>
        <dbReference type="PROSITE" id="PS50113"/>
    </source>
</evidence>
<dbReference type="Pfam" id="PF00672">
    <property type="entry name" value="HAMP"/>
    <property type="match status" value="1"/>
</dbReference>
<feature type="domain" description="Response regulatory" evidence="20">
    <location>
        <begin position="1048"/>
        <end position="1185"/>
    </location>
</feature>
<dbReference type="Pfam" id="PF00072">
    <property type="entry name" value="Response_reg"/>
    <property type="match status" value="1"/>
</dbReference>
<dbReference type="PROSITE" id="PS50110">
    <property type="entry name" value="RESPONSE_REGULATORY"/>
    <property type="match status" value="1"/>
</dbReference>
<evidence type="ECO:0000259" key="23">
    <source>
        <dbReference type="PROSITE" id="PS50885"/>
    </source>
</evidence>
<dbReference type="CDD" id="cd16922">
    <property type="entry name" value="HATPase_EvgS-ArcB-TorS-like"/>
    <property type="match status" value="1"/>
</dbReference>
<evidence type="ECO:0000256" key="2">
    <source>
        <dbReference type="ARBA" id="ARBA00004651"/>
    </source>
</evidence>
<dbReference type="PRINTS" id="PR00344">
    <property type="entry name" value="BCTRLSENSOR"/>
</dbReference>
<name>A0AAU8LYE1_9BACT</name>
<dbReference type="PROSITE" id="PS50894">
    <property type="entry name" value="HPT"/>
    <property type="match status" value="1"/>
</dbReference>
<evidence type="ECO:0000259" key="21">
    <source>
        <dbReference type="PROSITE" id="PS50112"/>
    </source>
</evidence>
<evidence type="ECO:0000313" key="25">
    <source>
        <dbReference type="EMBL" id="XCN73894.1"/>
    </source>
</evidence>
<dbReference type="CDD" id="cd17546">
    <property type="entry name" value="REC_hyHK_CKI1_RcsC-like"/>
    <property type="match status" value="1"/>
</dbReference>